<organism evidence="4 5">
    <name type="scientific">Tritrichomonas foetus</name>
    <dbReference type="NCBI Taxonomy" id="1144522"/>
    <lineage>
        <taxon>Eukaryota</taxon>
        <taxon>Metamonada</taxon>
        <taxon>Parabasalia</taxon>
        <taxon>Tritrichomonadida</taxon>
        <taxon>Tritrichomonadidae</taxon>
        <taxon>Tritrichomonas</taxon>
    </lineage>
</organism>
<dbReference type="Gene3D" id="3.40.140.10">
    <property type="entry name" value="Cytidine Deaminase, domain 2"/>
    <property type="match status" value="1"/>
</dbReference>
<dbReference type="RefSeq" id="XP_068356866.1">
    <property type="nucleotide sequence ID" value="XM_068493165.1"/>
</dbReference>
<dbReference type="Pfam" id="PF14437">
    <property type="entry name" value="MafB19-deam"/>
    <property type="match status" value="1"/>
</dbReference>
<keyword evidence="5" id="KW-1185">Reference proteome</keyword>
<dbReference type="CDD" id="cd01285">
    <property type="entry name" value="nucleoside_deaminase"/>
    <property type="match status" value="1"/>
</dbReference>
<protein>
    <submittedName>
        <fullName evidence="4">Cytidine and deoxycytidylate deaminase zinc-binding region family protein</fullName>
    </submittedName>
</protein>
<dbReference type="OrthoDB" id="3180714at2759"/>
<dbReference type="EMBL" id="MLAK01000816">
    <property type="protein sequence ID" value="OHT03730.1"/>
    <property type="molecule type" value="Genomic_DNA"/>
</dbReference>
<gene>
    <name evidence="4" type="ORF">TRFO_06564</name>
</gene>
<comment type="caution">
    <text evidence="4">The sequence shown here is derived from an EMBL/GenBank/DDBJ whole genome shotgun (WGS) entry which is preliminary data.</text>
</comment>
<keyword evidence="1" id="KW-0819">tRNA processing</keyword>
<dbReference type="InterPro" id="IPR058535">
    <property type="entry name" value="MafB19-deam"/>
</dbReference>
<proteinExistence type="inferred from homology"/>
<dbReference type="AlphaFoldDB" id="A0A1J4JYF9"/>
<comment type="similarity">
    <text evidence="2">Belongs to the cytidine and deoxycytidylate deaminase family. ADAT3 subfamily.</text>
</comment>
<dbReference type="GeneID" id="94827869"/>
<evidence type="ECO:0000256" key="1">
    <source>
        <dbReference type="ARBA" id="ARBA00022694"/>
    </source>
</evidence>
<evidence type="ECO:0000313" key="4">
    <source>
        <dbReference type="EMBL" id="OHT03730.1"/>
    </source>
</evidence>
<feature type="domain" description="CMP/dCMP-type deaminase" evidence="3">
    <location>
        <begin position="178"/>
        <end position="304"/>
    </location>
</feature>
<dbReference type="InterPro" id="IPR002125">
    <property type="entry name" value="CMP_dCMP_dom"/>
</dbReference>
<dbReference type="VEuPathDB" id="TrichDB:TRFO_06564"/>
<dbReference type="PANTHER" id="PTHR11079">
    <property type="entry name" value="CYTOSINE DEAMINASE FAMILY MEMBER"/>
    <property type="match status" value="1"/>
</dbReference>
<name>A0A1J4JYF9_9EUKA</name>
<sequence length="308" mass="35261">MNEPIFDKNFEKKEKVITKSNHIFNNKSNHVFNNKSNHKSCQLRMGSFFSQTKLPPHAELEEILNSDLMGPMMFEDGIYARVPTKDTSIVINMFEIEKRRHIQRVRNYDKTLNEVLISYNKDDLESAKQKLIEKNIEPIIFTVPLPLWCPFTEKQRHECLAFWPMNNIVAAPQLPVDPIFDHSVFIEKVISEKSVIIKSPNSNEIISSASSDCVDCNGNISHGIIDALAAASKYSASLLRHDSYLCTGFDVYCYYEPCVMCAMAMVHSRVGRLFFVSSNPDFGGITSQIQIHSCPKLNHRYRAFIVKM</sequence>
<dbReference type="GO" id="GO:0002100">
    <property type="term" value="P:tRNA wobble adenosine to inosine editing"/>
    <property type="evidence" value="ECO:0007669"/>
    <property type="project" value="InterPro"/>
</dbReference>
<dbReference type="PANTHER" id="PTHR11079:SF156">
    <property type="entry name" value="INACTIVE TRNA-SPECIFIC ADENOSINE DEAMINASE-LIKE PROTEIN 3-RELATED"/>
    <property type="match status" value="1"/>
</dbReference>
<dbReference type="InterPro" id="IPR016193">
    <property type="entry name" value="Cytidine_deaminase-like"/>
</dbReference>
<dbReference type="SUPFAM" id="SSF53927">
    <property type="entry name" value="Cytidine deaminase-like"/>
    <property type="match status" value="1"/>
</dbReference>
<dbReference type="PROSITE" id="PS51747">
    <property type="entry name" value="CYT_DCMP_DEAMINASES_2"/>
    <property type="match status" value="1"/>
</dbReference>
<dbReference type="GO" id="GO:0052717">
    <property type="term" value="F:tRNA-specific adenosine-34 deaminase activity"/>
    <property type="evidence" value="ECO:0007669"/>
    <property type="project" value="UniProtKB-EC"/>
</dbReference>
<dbReference type="GO" id="GO:0005737">
    <property type="term" value="C:cytoplasm"/>
    <property type="evidence" value="ECO:0007669"/>
    <property type="project" value="TreeGrafter"/>
</dbReference>
<evidence type="ECO:0000313" key="5">
    <source>
        <dbReference type="Proteomes" id="UP000179807"/>
    </source>
</evidence>
<dbReference type="Proteomes" id="UP000179807">
    <property type="component" value="Unassembled WGS sequence"/>
</dbReference>
<reference evidence="4" key="1">
    <citation type="submission" date="2016-10" db="EMBL/GenBank/DDBJ databases">
        <authorList>
            <person name="Benchimol M."/>
            <person name="Almeida L.G."/>
            <person name="Vasconcelos A.T."/>
            <person name="Perreira-Neves A."/>
            <person name="Rosa I.A."/>
            <person name="Tasca T."/>
            <person name="Bogo M.R."/>
            <person name="de Souza W."/>
        </authorList>
    </citation>
    <scope>NUCLEOTIDE SEQUENCE [LARGE SCALE GENOMIC DNA]</scope>
    <source>
        <strain evidence="4">K</strain>
    </source>
</reference>
<accession>A0A1J4JYF9</accession>
<evidence type="ECO:0000259" key="3">
    <source>
        <dbReference type="PROSITE" id="PS51747"/>
    </source>
</evidence>
<evidence type="ECO:0000256" key="2">
    <source>
        <dbReference type="ARBA" id="ARBA00038160"/>
    </source>
</evidence>
<dbReference type="GO" id="GO:0005634">
    <property type="term" value="C:nucleus"/>
    <property type="evidence" value="ECO:0007669"/>
    <property type="project" value="TreeGrafter"/>
</dbReference>
<dbReference type="GO" id="GO:0046872">
    <property type="term" value="F:metal ion binding"/>
    <property type="evidence" value="ECO:0007669"/>
    <property type="project" value="UniProtKB-KW"/>
</dbReference>